<reference evidence="1 2" key="1">
    <citation type="submission" date="2020-02" db="EMBL/GenBank/DDBJ databases">
        <title>Identification and distribution of gene clusters putatively required for synthesis of sphingolipid metabolism inhibitors in phylogenetically diverse species of the filamentous fungus Fusarium.</title>
        <authorList>
            <person name="Kim H.-S."/>
            <person name="Busman M."/>
            <person name="Brown D.W."/>
            <person name="Divon H."/>
            <person name="Uhlig S."/>
            <person name="Proctor R.H."/>
        </authorList>
    </citation>
    <scope>NUCLEOTIDE SEQUENCE [LARGE SCALE GENOMIC DNA]</scope>
    <source>
        <strain evidence="1 2">NRRL 2903</strain>
    </source>
</reference>
<keyword evidence="2" id="KW-1185">Reference proteome</keyword>
<sequence length="160" mass="17398">MLLKPLKLSIRSSTAIAIRGPCSPSRASGLLIGIAGEGLVSGSSFALLISTRMTPFLQEGMLDYNWRFSVYNCIRSNLNHDCEWAHFTQAKKSHEREGPDSISFAGKNWSAENQNAQFFSMGRLNGVDCTVICRVAMGPVVYGVDGQAMYIAAIDGVEAM</sequence>
<dbReference type="AlphaFoldDB" id="A0AAN5Z639"/>
<evidence type="ECO:0000313" key="1">
    <source>
        <dbReference type="EMBL" id="KAF5233031.1"/>
    </source>
</evidence>
<proteinExistence type="predicted"/>
<organism evidence="1 2">
    <name type="scientific">Fusarium austroamericanum</name>
    <dbReference type="NCBI Taxonomy" id="282268"/>
    <lineage>
        <taxon>Eukaryota</taxon>
        <taxon>Fungi</taxon>
        <taxon>Dikarya</taxon>
        <taxon>Ascomycota</taxon>
        <taxon>Pezizomycotina</taxon>
        <taxon>Sordariomycetes</taxon>
        <taxon>Hypocreomycetidae</taxon>
        <taxon>Hypocreales</taxon>
        <taxon>Nectriaceae</taxon>
        <taxon>Fusarium</taxon>
    </lineage>
</organism>
<evidence type="ECO:0000313" key="2">
    <source>
        <dbReference type="Proteomes" id="UP000537989"/>
    </source>
</evidence>
<dbReference type="EMBL" id="JAAMOD010000265">
    <property type="protein sequence ID" value="KAF5233031.1"/>
    <property type="molecule type" value="Genomic_DNA"/>
</dbReference>
<gene>
    <name evidence="1" type="ORF">FAUST_8394</name>
</gene>
<accession>A0AAN5Z639</accession>
<comment type="caution">
    <text evidence="1">The sequence shown here is derived from an EMBL/GenBank/DDBJ whole genome shotgun (WGS) entry which is preliminary data.</text>
</comment>
<dbReference type="Proteomes" id="UP000537989">
    <property type="component" value="Unassembled WGS sequence"/>
</dbReference>
<protein>
    <submittedName>
        <fullName evidence="1">Uncharacterized protein</fullName>
    </submittedName>
</protein>
<name>A0AAN5Z639_FUSAU</name>